<dbReference type="Pfam" id="PF11905">
    <property type="entry name" value="DUF3425"/>
    <property type="match status" value="1"/>
</dbReference>
<dbReference type="OrthoDB" id="4356994at2759"/>
<gene>
    <name evidence="2" type="ORF">K489DRAFT_246955</name>
</gene>
<keyword evidence="1" id="KW-1185">Reference proteome</keyword>
<dbReference type="Proteomes" id="UP000504637">
    <property type="component" value="Unplaced"/>
</dbReference>
<name>A0A6J3M0D0_9PEZI</name>
<reference evidence="2" key="3">
    <citation type="submission" date="2025-08" db="UniProtKB">
        <authorList>
            <consortium name="RefSeq"/>
        </authorList>
    </citation>
    <scope>IDENTIFICATION</scope>
    <source>
        <strain evidence="2">CBS 342.82</strain>
    </source>
</reference>
<dbReference type="PANTHER" id="PTHR37012:SF2">
    <property type="entry name" value="BZIP DOMAIN-CONTAINING PROTEIN-RELATED"/>
    <property type="match status" value="1"/>
</dbReference>
<dbReference type="PANTHER" id="PTHR37012">
    <property type="entry name" value="B-ZIP TRANSCRIPTION FACTOR (EUROFUNG)-RELATED"/>
    <property type="match status" value="1"/>
</dbReference>
<dbReference type="GeneID" id="54357722"/>
<reference evidence="2" key="2">
    <citation type="submission" date="2020-04" db="EMBL/GenBank/DDBJ databases">
        <authorList>
            <consortium name="NCBI Genome Project"/>
        </authorList>
    </citation>
    <scope>NUCLEOTIDE SEQUENCE</scope>
    <source>
        <strain evidence="2">CBS 342.82</strain>
    </source>
</reference>
<reference evidence="2" key="1">
    <citation type="submission" date="2020-01" db="EMBL/GenBank/DDBJ databases">
        <authorList>
            <consortium name="DOE Joint Genome Institute"/>
            <person name="Haridas S."/>
            <person name="Albert R."/>
            <person name="Binder M."/>
            <person name="Bloem J."/>
            <person name="Labutti K."/>
            <person name="Salamov A."/>
            <person name="Andreopoulos B."/>
            <person name="Baker S.E."/>
            <person name="Barry K."/>
            <person name="Bills G."/>
            <person name="Bluhm B.H."/>
            <person name="Cannon C."/>
            <person name="Castanera R."/>
            <person name="Culley D.E."/>
            <person name="Daum C."/>
            <person name="Ezra D."/>
            <person name="Gonzalez J.B."/>
            <person name="Henrissat B."/>
            <person name="Kuo A."/>
            <person name="Liang C."/>
            <person name="Lipzen A."/>
            <person name="Lutzoni F."/>
            <person name="Magnuson J."/>
            <person name="Mondo S."/>
            <person name="Nolan M."/>
            <person name="Ohm R."/>
            <person name="Pangilinan J."/>
            <person name="Park H.-J."/>
            <person name="Ramirez L."/>
            <person name="Alfaro M."/>
            <person name="Sun H."/>
            <person name="Tritt A."/>
            <person name="Yoshinaga Y."/>
            <person name="Zwiers L.-H."/>
            <person name="Turgeon B.G."/>
            <person name="Goodwin S.B."/>
            <person name="Spatafora J.W."/>
            <person name="Crous P.W."/>
            <person name="Grigoriev I.V."/>
        </authorList>
    </citation>
    <scope>NUCLEOTIDE SEQUENCE</scope>
    <source>
        <strain evidence="2">CBS 342.82</strain>
    </source>
</reference>
<protein>
    <submittedName>
        <fullName evidence="2">Uncharacterized protein</fullName>
    </submittedName>
</protein>
<organism evidence="2">
    <name type="scientific">Dissoconium aciculare CBS 342.82</name>
    <dbReference type="NCBI Taxonomy" id="1314786"/>
    <lineage>
        <taxon>Eukaryota</taxon>
        <taxon>Fungi</taxon>
        <taxon>Dikarya</taxon>
        <taxon>Ascomycota</taxon>
        <taxon>Pezizomycotina</taxon>
        <taxon>Dothideomycetes</taxon>
        <taxon>Dothideomycetidae</taxon>
        <taxon>Mycosphaerellales</taxon>
        <taxon>Dissoconiaceae</taxon>
        <taxon>Dissoconium</taxon>
    </lineage>
</organism>
<proteinExistence type="predicted"/>
<dbReference type="RefSeq" id="XP_033458409.1">
    <property type="nucleotide sequence ID" value="XM_033599923.1"/>
</dbReference>
<evidence type="ECO:0000313" key="1">
    <source>
        <dbReference type="Proteomes" id="UP000504637"/>
    </source>
</evidence>
<evidence type="ECO:0000313" key="2">
    <source>
        <dbReference type="RefSeq" id="XP_033458409.1"/>
    </source>
</evidence>
<dbReference type="InterPro" id="IPR021833">
    <property type="entry name" value="DUF3425"/>
</dbReference>
<sequence length="191" mass="22460">MEIYHEYSEWRLAEDYCGLHACLAALNNRDAYQNAPRLSQHVARLIKSVKPDEKQPSDTQYALMAAFWALIRWSLDPSKASYDAIPAFYRPSPWQYFVMHAHVVDFAPPVHQREYLCRKPNPDLSWLTEACKTIEVVWDRNKNTFSHDPRTGQYDLSAEFKAEISRLESWTWGPSVRAYLPNADHYMRIRH</sequence>
<accession>A0A6J3M0D0</accession>
<dbReference type="AlphaFoldDB" id="A0A6J3M0D0"/>